<feature type="chain" id="PRO_5018178035" description="Peptidoglycan-binding protein" evidence="2">
    <location>
        <begin position="21"/>
        <end position="357"/>
    </location>
</feature>
<evidence type="ECO:0000256" key="2">
    <source>
        <dbReference type="SAM" id="SignalP"/>
    </source>
</evidence>
<evidence type="ECO:0000256" key="1">
    <source>
        <dbReference type="SAM" id="MobiDB-lite"/>
    </source>
</evidence>
<dbReference type="OrthoDB" id="5566524at2"/>
<accession>A0A3L8PYR1</accession>
<dbReference type="Proteomes" id="UP000281474">
    <property type="component" value="Unassembled WGS sequence"/>
</dbReference>
<keyword evidence="4" id="KW-1185">Reference proteome</keyword>
<protein>
    <recommendedName>
        <fullName evidence="5">Peptidoglycan-binding protein</fullName>
    </recommendedName>
</protein>
<proteinExistence type="predicted"/>
<name>A0A3L8PYR1_9GAMM</name>
<reference evidence="3 4" key="1">
    <citation type="submission" date="2018-09" db="EMBL/GenBank/DDBJ databases">
        <title>Phylogeny of the Shewanellaceae, and recommendation for two new genera, Pseudoshewanella and Parashewanella.</title>
        <authorList>
            <person name="Wang G."/>
        </authorList>
    </citation>
    <scope>NUCLEOTIDE SEQUENCE [LARGE SCALE GENOMIC DNA]</scope>
    <source>
        <strain evidence="3 4">C51</strain>
    </source>
</reference>
<sequence length="357" mass="40445">MLRTLTLTLLSVIISNAAYAASERWFEVEVYIFKRDTATTEHWSEAAPKVKLRGNIDLITPIVHTEHVVTPAVDCEPTFPSLEEDFTRSLMADCIPQDAVTEITFPEVTPVNVSSVDVPEVYQGDPATLLAYEQNQFSDIIKKIQRQRGVTSLLHLTWQQAMLPKRRSKALHLFGGKDFSKEFQSDGFAIKPIEPEVEKNIETAIESITPNTIDQNAAVPETTSDTTQESVTKAVPPIWQLDGKLNIYLQHYLYIETDLRLREPEMLLAKPKPESDQITSNLLAESSEADIEPKKPQEFLFSIPMIQNRRVRSTEIHYFDHPKMGIVIQIRKMKAPVEKPVQSEDTTSESTVTSQPR</sequence>
<organism evidence="3 4">
    <name type="scientific">Parashewanella curva</name>
    <dbReference type="NCBI Taxonomy" id="2338552"/>
    <lineage>
        <taxon>Bacteria</taxon>
        <taxon>Pseudomonadati</taxon>
        <taxon>Pseudomonadota</taxon>
        <taxon>Gammaproteobacteria</taxon>
        <taxon>Alteromonadales</taxon>
        <taxon>Shewanellaceae</taxon>
        <taxon>Parashewanella</taxon>
    </lineage>
</organism>
<dbReference type="AlphaFoldDB" id="A0A3L8PYR1"/>
<keyword evidence="2" id="KW-0732">Signal</keyword>
<dbReference type="EMBL" id="QZEI01000028">
    <property type="protein sequence ID" value="RLV59713.1"/>
    <property type="molecule type" value="Genomic_DNA"/>
</dbReference>
<dbReference type="Pfam" id="PF10972">
    <property type="entry name" value="CsiV"/>
    <property type="match status" value="1"/>
</dbReference>
<feature type="compositionally biased region" description="Low complexity" evidence="1">
    <location>
        <begin position="343"/>
        <end position="357"/>
    </location>
</feature>
<evidence type="ECO:0000313" key="3">
    <source>
        <dbReference type="EMBL" id="RLV59713.1"/>
    </source>
</evidence>
<dbReference type="InterPro" id="IPR021241">
    <property type="entry name" value="CsiV"/>
</dbReference>
<feature type="region of interest" description="Disordered" evidence="1">
    <location>
        <begin position="337"/>
        <end position="357"/>
    </location>
</feature>
<dbReference type="RefSeq" id="WP_121838990.1">
    <property type="nucleotide sequence ID" value="NZ_ML014777.1"/>
</dbReference>
<evidence type="ECO:0000313" key="4">
    <source>
        <dbReference type="Proteomes" id="UP000281474"/>
    </source>
</evidence>
<comment type="caution">
    <text evidence="3">The sequence shown here is derived from an EMBL/GenBank/DDBJ whole genome shotgun (WGS) entry which is preliminary data.</text>
</comment>
<gene>
    <name evidence="3" type="ORF">D5018_10655</name>
</gene>
<evidence type="ECO:0008006" key="5">
    <source>
        <dbReference type="Google" id="ProtNLM"/>
    </source>
</evidence>
<feature type="signal peptide" evidence="2">
    <location>
        <begin position="1"/>
        <end position="20"/>
    </location>
</feature>